<evidence type="ECO:0000313" key="1">
    <source>
        <dbReference type="EMBL" id="KAH8038040.1"/>
    </source>
</evidence>
<reference evidence="1" key="1">
    <citation type="journal article" date="2020" name="Cell">
        <title>Large-Scale Comparative Analyses of Tick Genomes Elucidate Their Genetic Diversity and Vector Capacities.</title>
        <authorList>
            <consortium name="Tick Genome and Microbiome Consortium (TIGMIC)"/>
            <person name="Jia N."/>
            <person name="Wang J."/>
            <person name="Shi W."/>
            <person name="Du L."/>
            <person name="Sun Y."/>
            <person name="Zhan W."/>
            <person name="Jiang J.F."/>
            <person name="Wang Q."/>
            <person name="Zhang B."/>
            <person name="Ji P."/>
            <person name="Bell-Sakyi L."/>
            <person name="Cui X.M."/>
            <person name="Yuan T.T."/>
            <person name="Jiang B.G."/>
            <person name="Yang W.F."/>
            <person name="Lam T.T."/>
            <person name="Chang Q.C."/>
            <person name="Ding S.J."/>
            <person name="Wang X.J."/>
            <person name="Zhu J.G."/>
            <person name="Ruan X.D."/>
            <person name="Zhao L."/>
            <person name="Wei J.T."/>
            <person name="Ye R.Z."/>
            <person name="Que T.C."/>
            <person name="Du C.H."/>
            <person name="Zhou Y.H."/>
            <person name="Cheng J.X."/>
            <person name="Dai P.F."/>
            <person name="Guo W.B."/>
            <person name="Han X.H."/>
            <person name="Huang E.J."/>
            <person name="Li L.F."/>
            <person name="Wei W."/>
            <person name="Gao Y.C."/>
            <person name="Liu J.Z."/>
            <person name="Shao H.Z."/>
            <person name="Wang X."/>
            <person name="Wang C.C."/>
            <person name="Yang T.C."/>
            <person name="Huo Q.B."/>
            <person name="Li W."/>
            <person name="Chen H.Y."/>
            <person name="Chen S.E."/>
            <person name="Zhou L.G."/>
            <person name="Ni X.B."/>
            <person name="Tian J.H."/>
            <person name="Sheng Y."/>
            <person name="Liu T."/>
            <person name="Pan Y.S."/>
            <person name="Xia L.Y."/>
            <person name="Li J."/>
            <person name="Zhao F."/>
            <person name="Cao W.C."/>
        </authorList>
    </citation>
    <scope>NUCLEOTIDE SEQUENCE</scope>
    <source>
        <strain evidence="1">Rmic-2018</strain>
    </source>
</reference>
<comment type="caution">
    <text evidence="1">The sequence shown here is derived from an EMBL/GenBank/DDBJ whole genome shotgun (WGS) entry which is preliminary data.</text>
</comment>
<protein>
    <submittedName>
        <fullName evidence="1">Uncharacterized protein</fullName>
    </submittedName>
</protein>
<name>A0A9J6EVA4_RHIMP</name>
<dbReference type="Gene3D" id="3.60.10.10">
    <property type="entry name" value="Endonuclease/exonuclease/phosphatase"/>
    <property type="match status" value="1"/>
</dbReference>
<organism evidence="1 2">
    <name type="scientific">Rhipicephalus microplus</name>
    <name type="common">Cattle tick</name>
    <name type="synonym">Boophilus microplus</name>
    <dbReference type="NCBI Taxonomy" id="6941"/>
    <lineage>
        <taxon>Eukaryota</taxon>
        <taxon>Metazoa</taxon>
        <taxon>Ecdysozoa</taxon>
        <taxon>Arthropoda</taxon>
        <taxon>Chelicerata</taxon>
        <taxon>Arachnida</taxon>
        <taxon>Acari</taxon>
        <taxon>Parasitiformes</taxon>
        <taxon>Ixodida</taxon>
        <taxon>Ixodoidea</taxon>
        <taxon>Ixodidae</taxon>
        <taxon>Rhipicephalinae</taxon>
        <taxon>Rhipicephalus</taxon>
        <taxon>Boophilus</taxon>
    </lineage>
</organism>
<keyword evidence="2" id="KW-1185">Reference proteome</keyword>
<gene>
    <name evidence="1" type="ORF">HPB51_020690</name>
</gene>
<dbReference type="EMBL" id="JABSTU010000002">
    <property type="protein sequence ID" value="KAH8038040.1"/>
    <property type="molecule type" value="Genomic_DNA"/>
</dbReference>
<dbReference type="Proteomes" id="UP000821866">
    <property type="component" value="Chromosome 10"/>
</dbReference>
<dbReference type="AlphaFoldDB" id="A0A9J6EVA4"/>
<proteinExistence type="predicted"/>
<sequence length="241" mass="26834">MEMLCSGRATADVILRAGLEILNTGEFTFVRKGVRTAIDISVATDHCACTWSNSPDTWGSDHLPIFLNTNTVPSLRSRVSCTVNSGIFQRLSGTPLESDFMQHAIASAKAATVVSKTKPGRPVPDLKQLQLWATRRKPELHAIRSSTAEDWTAFRRQSAVCRRHANRQWKQSWEGVCSTISSRRRSSTAWWLLRSLQHGRAIRHFILAVDISLDITEVALVDLMPSNFATRLPGLPADARL</sequence>
<reference evidence="1" key="2">
    <citation type="submission" date="2021-09" db="EMBL/GenBank/DDBJ databases">
        <authorList>
            <person name="Jia N."/>
            <person name="Wang J."/>
            <person name="Shi W."/>
            <person name="Du L."/>
            <person name="Sun Y."/>
            <person name="Zhan W."/>
            <person name="Jiang J."/>
            <person name="Wang Q."/>
            <person name="Zhang B."/>
            <person name="Ji P."/>
            <person name="Sakyi L.B."/>
            <person name="Cui X."/>
            <person name="Yuan T."/>
            <person name="Jiang B."/>
            <person name="Yang W."/>
            <person name="Lam T.T.-Y."/>
            <person name="Chang Q."/>
            <person name="Ding S."/>
            <person name="Wang X."/>
            <person name="Zhu J."/>
            <person name="Ruan X."/>
            <person name="Zhao L."/>
            <person name="Wei J."/>
            <person name="Que T."/>
            <person name="Du C."/>
            <person name="Cheng J."/>
            <person name="Dai P."/>
            <person name="Han X."/>
            <person name="Huang E."/>
            <person name="Gao Y."/>
            <person name="Liu J."/>
            <person name="Shao H."/>
            <person name="Ye R."/>
            <person name="Li L."/>
            <person name="Wei W."/>
            <person name="Wang X."/>
            <person name="Wang C."/>
            <person name="Huo Q."/>
            <person name="Li W."/>
            <person name="Guo W."/>
            <person name="Chen H."/>
            <person name="Chen S."/>
            <person name="Zhou L."/>
            <person name="Zhou L."/>
            <person name="Ni X."/>
            <person name="Tian J."/>
            <person name="Zhou Y."/>
            <person name="Sheng Y."/>
            <person name="Liu T."/>
            <person name="Pan Y."/>
            <person name="Xia L."/>
            <person name="Li J."/>
            <person name="Zhao F."/>
            <person name="Cao W."/>
        </authorList>
    </citation>
    <scope>NUCLEOTIDE SEQUENCE</scope>
    <source>
        <strain evidence="1">Rmic-2018</strain>
        <tissue evidence="1">Larvae</tissue>
    </source>
</reference>
<accession>A0A9J6EVA4</accession>
<dbReference type="SUPFAM" id="SSF56219">
    <property type="entry name" value="DNase I-like"/>
    <property type="match status" value="1"/>
</dbReference>
<dbReference type="VEuPathDB" id="VectorBase:LOC119168736"/>
<evidence type="ECO:0000313" key="2">
    <source>
        <dbReference type="Proteomes" id="UP000821866"/>
    </source>
</evidence>
<dbReference type="InterPro" id="IPR036691">
    <property type="entry name" value="Endo/exonu/phosph_ase_sf"/>
</dbReference>